<keyword evidence="1" id="KW-0472">Membrane</keyword>
<name>A0A0F9P1X9_9ZZZZ</name>
<evidence type="ECO:0000256" key="1">
    <source>
        <dbReference type="SAM" id="Phobius"/>
    </source>
</evidence>
<gene>
    <name evidence="2" type="ORF">LCGC14_1268390</name>
</gene>
<dbReference type="EMBL" id="LAZR01007095">
    <property type="protein sequence ID" value="KKM87482.1"/>
    <property type="molecule type" value="Genomic_DNA"/>
</dbReference>
<reference evidence="2" key="1">
    <citation type="journal article" date="2015" name="Nature">
        <title>Complex archaea that bridge the gap between prokaryotes and eukaryotes.</title>
        <authorList>
            <person name="Spang A."/>
            <person name="Saw J.H."/>
            <person name="Jorgensen S.L."/>
            <person name="Zaremba-Niedzwiedzka K."/>
            <person name="Martijn J."/>
            <person name="Lind A.E."/>
            <person name="van Eijk R."/>
            <person name="Schleper C."/>
            <person name="Guy L."/>
            <person name="Ettema T.J."/>
        </authorList>
    </citation>
    <scope>NUCLEOTIDE SEQUENCE</scope>
</reference>
<evidence type="ECO:0000313" key="2">
    <source>
        <dbReference type="EMBL" id="KKM87482.1"/>
    </source>
</evidence>
<protein>
    <submittedName>
        <fullName evidence="2">Uncharacterized protein</fullName>
    </submittedName>
</protein>
<accession>A0A0F9P1X9</accession>
<feature type="transmembrane region" description="Helical" evidence="1">
    <location>
        <begin position="14"/>
        <end position="35"/>
    </location>
</feature>
<comment type="caution">
    <text evidence="2">The sequence shown here is derived from an EMBL/GenBank/DDBJ whole genome shotgun (WGS) entry which is preliminary data.</text>
</comment>
<sequence length="44" mass="5006">MIAMLKQLWDSRRFWFMVIFVELIILSIIAPKAIAAIRIAMGAG</sequence>
<dbReference type="AlphaFoldDB" id="A0A0F9P1X9"/>
<keyword evidence="1" id="KW-1133">Transmembrane helix</keyword>
<keyword evidence="1" id="KW-0812">Transmembrane</keyword>
<organism evidence="2">
    <name type="scientific">marine sediment metagenome</name>
    <dbReference type="NCBI Taxonomy" id="412755"/>
    <lineage>
        <taxon>unclassified sequences</taxon>
        <taxon>metagenomes</taxon>
        <taxon>ecological metagenomes</taxon>
    </lineage>
</organism>
<proteinExistence type="predicted"/>